<dbReference type="Proteomes" id="UP000291116">
    <property type="component" value="Unassembled WGS sequence"/>
</dbReference>
<protein>
    <submittedName>
        <fullName evidence="2">Uncharacterized protein</fullName>
    </submittedName>
</protein>
<evidence type="ECO:0000313" key="2">
    <source>
        <dbReference type="EMBL" id="VEU39759.1"/>
    </source>
</evidence>
<sequence length="208" mass="22715">MADPSNDDNDNVDVAAKIKNDDDDFAPTTAVIMLGSMNFEPVATSDILSLKIQSPEEMSGVLEEASSSIRPNSLESVHLLLKSSSVSSLFDESILTSFYEGLIPGKEVNVHVLPESAVLAEDMPVQANDVDSIRTAMVMAGLMLHSEQAHEGSWILVAIKPGGETDDDDEDDDDDDDDDDDEKEPTESELQEEQEFRDLVAKQIENDN</sequence>
<organism evidence="2 3">
    <name type="scientific">Pseudo-nitzschia multistriata</name>
    <dbReference type="NCBI Taxonomy" id="183589"/>
    <lineage>
        <taxon>Eukaryota</taxon>
        <taxon>Sar</taxon>
        <taxon>Stramenopiles</taxon>
        <taxon>Ochrophyta</taxon>
        <taxon>Bacillariophyta</taxon>
        <taxon>Bacillariophyceae</taxon>
        <taxon>Bacillariophycidae</taxon>
        <taxon>Bacillariales</taxon>
        <taxon>Bacillariaceae</taxon>
        <taxon>Pseudo-nitzschia</taxon>
    </lineage>
</organism>
<name>A0A448ZCI6_9STRA</name>
<proteinExistence type="predicted"/>
<feature type="compositionally biased region" description="Acidic residues" evidence="1">
    <location>
        <begin position="164"/>
        <end position="193"/>
    </location>
</feature>
<gene>
    <name evidence="2" type="ORF">PSNMU_V1.4_AUG-EV-PASAV3_0066350</name>
</gene>
<feature type="region of interest" description="Disordered" evidence="1">
    <location>
        <begin position="160"/>
        <end position="198"/>
    </location>
</feature>
<evidence type="ECO:0000313" key="3">
    <source>
        <dbReference type="Proteomes" id="UP000291116"/>
    </source>
</evidence>
<accession>A0A448ZCI6</accession>
<keyword evidence="3" id="KW-1185">Reference proteome</keyword>
<dbReference type="AlphaFoldDB" id="A0A448ZCI6"/>
<dbReference type="EMBL" id="CAACVS010000236">
    <property type="protein sequence ID" value="VEU39759.1"/>
    <property type="molecule type" value="Genomic_DNA"/>
</dbReference>
<reference evidence="2 3" key="1">
    <citation type="submission" date="2019-01" db="EMBL/GenBank/DDBJ databases">
        <authorList>
            <person name="Ferrante I. M."/>
        </authorList>
    </citation>
    <scope>NUCLEOTIDE SEQUENCE [LARGE SCALE GENOMIC DNA]</scope>
    <source>
        <strain evidence="2 3">B856</strain>
    </source>
</reference>
<dbReference type="OrthoDB" id="46872at2759"/>
<evidence type="ECO:0000256" key="1">
    <source>
        <dbReference type="SAM" id="MobiDB-lite"/>
    </source>
</evidence>